<organism evidence="3 4">
    <name type="scientific">Modestobacter marinus</name>
    <dbReference type="NCBI Taxonomy" id="477641"/>
    <lineage>
        <taxon>Bacteria</taxon>
        <taxon>Bacillati</taxon>
        <taxon>Actinomycetota</taxon>
        <taxon>Actinomycetes</taxon>
        <taxon>Geodermatophilales</taxon>
        <taxon>Geodermatophilaceae</taxon>
        <taxon>Modestobacter</taxon>
    </lineage>
</organism>
<dbReference type="EMBL" id="BMMI01000003">
    <property type="protein sequence ID" value="GGL63902.1"/>
    <property type="molecule type" value="Genomic_DNA"/>
</dbReference>
<dbReference type="AlphaFoldDB" id="A0A846LFT6"/>
<sequence length="120" mass="11942">MPGRLSGAAARPAVLVHRPPGAPAAVLREVRAGAEEEGVPTDVVDVPGRPADAVGLAHAAARASQLEVGIGVDDDGAVAVHHGKLPAHGPAATTGRDAGPGDWRRAGRVAARIVKGLPLS</sequence>
<evidence type="ECO:0000313" key="5">
    <source>
        <dbReference type="Proteomes" id="UP000648663"/>
    </source>
</evidence>
<proteinExistence type="predicted"/>
<comment type="caution">
    <text evidence="3">The sequence shown here is derived from an EMBL/GenBank/DDBJ whole genome shotgun (WGS) entry which is preliminary data.</text>
</comment>
<evidence type="ECO:0000313" key="4">
    <source>
        <dbReference type="Proteomes" id="UP000552836"/>
    </source>
</evidence>
<dbReference type="Pfam" id="PF02288">
    <property type="entry name" value="Dehydratase_MU"/>
    <property type="match status" value="1"/>
</dbReference>
<dbReference type="RefSeq" id="WP_166754049.1">
    <property type="nucleotide sequence ID" value="NZ_BAABJU010000018.1"/>
</dbReference>
<dbReference type="EMBL" id="JAAMPA010000001">
    <property type="protein sequence ID" value="NIH66467.1"/>
    <property type="molecule type" value="Genomic_DNA"/>
</dbReference>
<dbReference type="Gene3D" id="3.40.50.10150">
    <property type="entry name" value="B12-dependent dehydatase associated subunit"/>
    <property type="match status" value="1"/>
</dbReference>
<reference evidence="2" key="4">
    <citation type="submission" date="2024-05" db="EMBL/GenBank/DDBJ databases">
        <authorList>
            <person name="Sun Q."/>
            <person name="Zhou Y."/>
        </authorList>
    </citation>
    <scope>NUCLEOTIDE SEQUENCE</scope>
    <source>
        <strain evidence="2">CGMCC 4.5581</strain>
    </source>
</reference>
<accession>A0A846LFT6</accession>
<evidence type="ECO:0000256" key="1">
    <source>
        <dbReference type="SAM" id="MobiDB-lite"/>
    </source>
</evidence>
<dbReference type="InterPro" id="IPR003208">
    <property type="entry name" value="Dehydtase/Dehydtase_re"/>
</dbReference>
<dbReference type="Proteomes" id="UP000648663">
    <property type="component" value="Unassembled WGS sequence"/>
</dbReference>
<reference evidence="5" key="2">
    <citation type="journal article" date="2019" name="Int. J. Syst. Evol. Microbiol.">
        <title>The Global Catalogue of Microorganisms (GCM) 10K type strain sequencing project: providing services to taxonomists for standard genome sequencing and annotation.</title>
        <authorList>
            <consortium name="The Broad Institute Genomics Platform"/>
            <consortium name="The Broad Institute Genome Sequencing Center for Infectious Disease"/>
            <person name="Wu L."/>
            <person name="Ma J."/>
        </authorList>
    </citation>
    <scope>NUCLEOTIDE SEQUENCE [LARGE SCALE GENOMIC DNA]</scope>
    <source>
        <strain evidence="5">CGMCC 4.5581</strain>
    </source>
</reference>
<keyword evidence="5" id="KW-1185">Reference proteome</keyword>
<gene>
    <name evidence="3" type="ORF">FB380_000913</name>
    <name evidence="2" type="ORF">GCM10011589_20120</name>
</gene>
<reference evidence="2" key="1">
    <citation type="journal article" date="2014" name="Int. J. Syst. Evol. Microbiol.">
        <title>Complete genome of a new Firmicutes species belonging to the dominant human colonic microbiota ('Ruminococcus bicirculans') reveals two chromosomes and a selective capacity to utilize plant glucans.</title>
        <authorList>
            <consortium name="NISC Comparative Sequencing Program"/>
            <person name="Wegmann U."/>
            <person name="Louis P."/>
            <person name="Goesmann A."/>
            <person name="Henrissat B."/>
            <person name="Duncan S.H."/>
            <person name="Flint H.J."/>
        </authorList>
    </citation>
    <scope>NUCLEOTIDE SEQUENCE</scope>
    <source>
        <strain evidence="2">CGMCC 4.5581</strain>
    </source>
</reference>
<reference evidence="3 4" key="3">
    <citation type="submission" date="2020-02" db="EMBL/GenBank/DDBJ databases">
        <title>Sequencing the genomes of 1000 actinobacteria strains.</title>
        <authorList>
            <person name="Klenk H.-P."/>
        </authorList>
    </citation>
    <scope>NUCLEOTIDE SEQUENCE [LARGE SCALE GENOMIC DNA]</scope>
    <source>
        <strain evidence="3 4">DSM 45201</strain>
    </source>
</reference>
<dbReference type="Proteomes" id="UP000552836">
    <property type="component" value="Unassembled WGS sequence"/>
</dbReference>
<dbReference type="SUPFAM" id="SSF52968">
    <property type="entry name" value="B12-dependent dehydatase associated subunit"/>
    <property type="match status" value="1"/>
</dbReference>
<evidence type="ECO:0000313" key="3">
    <source>
        <dbReference type="EMBL" id="NIH66467.1"/>
    </source>
</evidence>
<feature type="region of interest" description="Disordered" evidence="1">
    <location>
        <begin position="81"/>
        <end position="102"/>
    </location>
</feature>
<evidence type="ECO:0000313" key="2">
    <source>
        <dbReference type="EMBL" id="GGL63902.1"/>
    </source>
</evidence>
<dbReference type="InterPro" id="IPR010254">
    <property type="entry name" value="B12-dep_deHydtase_bsu"/>
</dbReference>
<name>A0A846LFT6_9ACTN</name>
<protein>
    <submittedName>
        <fullName evidence="2">PduH protein</fullName>
    </submittedName>
</protein>